<evidence type="ECO:0000256" key="6">
    <source>
        <dbReference type="ARBA" id="ARBA00023027"/>
    </source>
</evidence>
<keyword evidence="4 7" id="KW-0521">NADP</keyword>
<dbReference type="Gene3D" id="3.40.109.10">
    <property type="entry name" value="NADH Oxidase"/>
    <property type="match status" value="1"/>
</dbReference>
<keyword evidence="6 7" id="KW-0520">NAD</keyword>
<dbReference type="EC" id="1.-.-.-" evidence="7"/>
<feature type="binding site" evidence="8">
    <location>
        <position position="37"/>
    </location>
    <ligand>
        <name>FMN</name>
        <dbReference type="ChEBI" id="CHEBI:58210"/>
        <note>ligand shared between dimeric partners</note>
    </ligand>
</feature>
<dbReference type="PANTHER" id="PTHR43821">
    <property type="entry name" value="NAD(P)H NITROREDUCTASE YDJA-RELATED"/>
    <property type="match status" value="1"/>
</dbReference>
<name>A0A1H1L3H5_9GAMM</name>
<dbReference type="InterPro" id="IPR052530">
    <property type="entry name" value="NAD(P)H_nitroreductase"/>
</dbReference>
<dbReference type="Proteomes" id="UP000243413">
    <property type="component" value="Chromosome I"/>
</dbReference>
<organism evidence="10 11">
    <name type="scientific">Halopseudomonas sabulinigri</name>
    <dbReference type="NCBI Taxonomy" id="472181"/>
    <lineage>
        <taxon>Bacteria</taxon>
        <taxon>Pseudomonadati</taxon>
        <taxon>Pseudomonadota</taxon>
        <taxon>Gammaproteobacteria</taxon>
        <taxon>Pseudomonadales</taxon>
        <taxon>Pseudomonadaceae</taxon>
        <taxon>Halopseudomonas</taxon>
    </lineage>
</organism>
<gene>
    <name evidence="10" type="ORF">SAMN05216271_0045</name>
</gene>
<reference evidence="11" key="1">
    <citation type="submission" date="2016-10" db="EMBL/GenBank/DDBJ databases">
        <authorList>
            <person name="Varghese N."/>
            <person name="Submissions S."/>
        </authorList>
    </citation>
    <scope>NUCLEOTIDE SEQUENCE [LARGE SCALE GENOMIC DNA]</scope>
    <source>
        <strain evidence="11">JCM 14963</strain>
    </source>
</reference>
<dbReference type="Pfam" id="PF00881">
    <property type="entry name" value="Nitroreductase"/>
    <property type="match status" value="1"/>
</dbReference>
<evidence type="ECO:0000256" key="2">
    <source>
        <dbReference type="ARBA" id="ARBA00022630"/>
    </source>
</evidence>
<evidence type="ECO:0000256" key="1">
    <source>
        <dbReference type="ARBA" id="ARBA00007118"/>
    </source>
</evidence>
<dbReference type="PIRSF" id="PIRSF000232">
    <property type="entry name" value="YdjA"/>
    <property type="match status" value="1"/>
</dbReference>
<evidence type="ECO:0000256" key="5">
    <source>
        <dbReference type="ARBA" id="ARBA00023002"/>
    </source>
</evidence>
<feature type="binding site" description="in other chain" evidence="8">
    <location>
        <begin position="12"/>
        <end position="14"/>
    </location>
    <ligand>
        <name>FMN</name>
        <dbReference type="ChEBI" id="CHEBI:58210"/>
        <note>ligand shared between dimeric partners</note>
    </ligand>
</feature>
<evidence type="ECO:0000256" key="3">
    <source>
        <dbReference type="ARBA" id="ARBA00022643"/>
    </source>
</evidence>
<keyword evidence="2 7" id="KW-0285">Flavoprotein</keyword>
<sequence length="190" mass="20555">MPVDAISALHQRVSVPRLTGPVPTAEQQQAIFQAALRAPDHAYLRPWRFLVMQGEQLEALGELFGQSALADTPDLSADTLARFQGLPLRAPLVIVAISCHQEHPKVPAIEQDLACGAAVSNMLLAAHALGLGAVWRTGALAYHPLIKHGLGLAENEQIIAFLYVGQPAGERKQVPQLNVDDFFQPWPPQA</sequence>
<keyword evidence="3 7" id="KW-0288">FMN</keyword>
<feature type="domain" description="Nitroreductase" evidence="9">
    <location>
        <begin position="11"/>
        <end position="165"/>
    </location>
</feature>
<dbReference type="AlphaFoldDB" id="A0A1H1L3H5"/>
<evidence type="ECO:0000256" key="7">
    <source>
        <dbReference type="PIRNR" id="PIRNR000232"/>
    </source>
</evidence>
<dbReference type="RefSeq" id="WP_092282953.1">
    <property type="nucleotide sequence ID" value="NZ_LT629763.1"/>
</dbReference>
<evidence type="ECO:0000256" key="8">
    <source>
        <dbReference type="PIRSR" id="PIRSR000232-1"/>
    </source>
</evidence>
<dbReference type="InterPro" id="IPR000415">
    <property type="entry name" value="Nitroreductase-like"/>
</dbReference>
<feature type="binding site" description="in other chain" evidence="8">
    <location>
        <begin position="135"/>
        <end position="137"/>
    </location>
    <ligand>
        <name>FMN</name>
        <dbReference type="ChEBI" id="CHEBI:58210"/>
        <note>ligand shared between dimeric partners</note>
    </ligand>
</feature>
<keyword evidence="5 7" id="KW-0560">Oxidoreductase</keyword>
<protein>
    <recommendedName>
        <fullName evidence="7">Putative NAD(P)H nitroreductase</fullName>
        <ecNumber evidence="7">1.-.-.-</ecNumber>
    </recommendedName>
</protein>
<dbReference type="SUPFAM" id="SSF55469">
    <property type="entry name" value="FMN-dependent nitroreductase-like"/>
    <property type="match status" value="1"/>
</dbReference>
<evidence type="ECO:0000259" key="9">
    <source>
        <dbReference type="Pfam" id="PF00881"/>
    </source>
</evidence>
<dbReference type="EMBL" id="LT629763">
    <property type="protein sequence ID" value="SDR69043.1"/>
    <property type="molecule type" value="Genomic_DNA"/>
</dbReference>
<dbReference type="OrthoDB" id="9804207at2"/>
<dbReference type="GO" id="GO:0016491">
    <property type="term" value="F:oxidoreductase activity"/>
    <property type="evidence" value="ECO:0007669"/>
    <property type="project" value="UniProtKB-UniRule"/>
</dbReference>
<comment type="similarity">
    <text evidence="1 7">Belongs to the nitroreductase family.</text>
</comment>
<dbReference type="PANTHER" id="PTHR43821:SF1">
    <property type="entry name" value="NAD(P)H NITROREDUCTASE YDJA-RELATED"/>
    <property type="match status" value="1"/>
</dbReference>
<evidence type="ECO:0000256" key="4">
    <source>
        <dbReference type="ARBA" id="ARBA00022857"/>
    </source>
</evidence>
<accession>A0A1H1L3H5</accession>
<dbReference type="STRING" id="472181.SAMN05216271_0045"/>
<dbReference type="InterPro" id="IPR029479">
    <property type="entry name" value="Nitroreductase"/>
</dbReference>
<evidence type="ECO:0000313" key="10">
    <source>
        <dbReference type="EMBL" id="SDR69043.1"/>
    </source>
</evidence>
<feature type="binding site" evidence="8">
    <location>
        <position position="41"/>
    </location>
    <ligand>
        <name>FMN</name>
        <dbReference type="ChEBI" id="CHEBI:58210"/>
        <note>ligand shared between dimeric partners</note>
    </ligand>
</feature>
<dbReference type="InterPro" id="IPR026021">
    <property type="entry name" value="YdjA-like"/>
</dbReference>
<dbReference type="CDD" id="cd02135">
    <property type="entry name" value="YdjA-like"/>
    <property type="match status" value="1"/>
</dbReference>
<evidence type="ECO:0000313" key="11">
    <source>
        <dbReference type="Proteomes" id="UP000243413"/>
    </source>
</evidence>
<proteinExistence type="inferred from homology"/>
<comment type="cofactor">
    <cofactor evidence="8">
        <name>FMN</name>
        <dbReference type="ChEBI" id="CHEBI:58210"/>
    </cofactor>
    <text evidence="8">Binds 1 FMN per subunit.</text>
</comment>